<dbReference type="AlphaFoldDB" id="A0A5C7H929"/>
<keyword evidence="3" id="KW-1185">Reference proteome</keyword>
<evidence type="ECO:0000313" key="2">
    <source>
        <dbReference type="EMBL" id="TXG52636.1"/>
    </source>
</evidence>
<gene>
    <name evidence="2" type="ORF">EZV62_021805</name>
</gene>
<proteinExistence type="predicted"/>
<name>A0A5C7H929_9ROSI</name>
<accession>A0A5C7H929</accession>
<feature type="compositionally biased region" description="Polar residues" evidence="1">
    <location>
        <begin position="1"/>
        <end position="20"/>
    </location>
</feature>
<evidence type="ECO:0000313" key="3">
    <source>
        <dbReference type="Proteomes" id="UP000323000"/>
    </source>
</evidence>
<dbReference type="EMBL" id="VAHF01000010">
    <property type="protein sequence ID" value="TXG52636.1"/>
    <property type="molecule type" value="Genomic_DNA"/>
</dbReference>
<reference evidence="3" key="1">
    <citation type="journal article" date="2019" name="Gigascience">
        <title>De novo genome assembly of the endangered Acer yangbiense, a plant species with extremely small populations endemic to Yunnan Province, China.</title>
        <authorList>
            <person name="Yang J."/>
            <person name="Wariss H.M."/>
            <person name="Tao L."/>
            <person name="Zhang R."/>
            <person name="Yun Q."/>
            <person name="Hollingsworth P."/>
            <person name="Dao Z."/>
            <person name="Luo G."/>
            <person name="Guo H."/>
            <person name="Ma Y."/>
            <person name="Sun W."/>
        </authorList>
    </citation>
    <scope>NUCLEOTIDE SEQUENCE [LARGE SCALE GENOMIC DNA]</scope>
    <source>
        <strain evidence="3">cv. Malutang</strain>
    </source>
</reference>
<feature type="region of interest" description="Disordered" evidence="1">
    <location>
        <begin position="1"/>
        <end position="88"/>
    </location>
</feature>
<dbReference type="Proteomes" id="UP000323000">
    <property type="component" value="Chromosome 10"/>
</dbReference>
<sequence>MDSSWESDSRKNSPVPNLNQERFRGIFSELDEEGSDEKKNTSVTGVSVAADRWESGLSPPRPESPGGAGEKTPGVRCPDPTPSTTKREVPVAASGFVFHRRFRPVDRCCSAQAGEKSRRLNRLSGKFAKYPYLMQLLFEYQELWTVVSDGIVRPADAATTRKDLKDWSSGKGSSLDVNVDLEEIVQEEPTLVIPPPGVTPHPAESSSCPQRQRVLPAHCDPITYEDVVRDDCWMKAMDEEIGAIEKNNT</sequence>
<organism evidence="2 3">
    <name type="scientific">Acer yangbiense</name>
    <dbReference type="NCBI Taxonomy" id="1000413"/>
    <lineage>
        <taxon>Eukaryota</taxon>
        <taxon>Viridiplantae</taxon>
        <taxon>Streptophyta</taxon>
        <taxon>Embryophyta</taxon>
        <taxon>Tracheophyta</taxon>
        <taxon>Spermatophyta</taxon>
        <taxon>Magnoliopsida</taxon>
        <taxon>eudicotyledons</taxon>
        <taxon>Gunneridae</taxon>
        <taxon>Pentapetalae</taxon>
        <taxon>rosids</taxon>
        <taxon>malvids</taxon>
        <taxon>Sapindales</taxon>
        <taxon>Sapindaceae</taxon>
        <taxon>Hippocastanoideae</taxon>
        <taxon>Acereae</taxon>
        <taxon>Acer</taxon>
    </lineage>
</organism>
<protein>
    <submittedName>
        <fullName evidence="2">Uncharacterized protein</fullName>
    </submittedName>
</protein>
<evidence type="ECO:0000256" key="1">
    <source>
        <dbReference type="SAM" id="MobiDB-lite"/>
    </source>
</evidence>
<comment type="caution">
    <text evidence="2">The sequence shown here is derived from an EMBL/GenBank/DDBJ whole genome shotgun (WGS) entry which is preliminary data.</text>
</comment>